<dbReference type="Proteomes" id="UP000829398">
    <property type="component" value="Chromosome 2"/>
</dbReference>
<evidence type="ECO:0000313" key="2">
    <source>
        <dbReference type="Proteomes" id="UP000829398"/>
    </source>
</evidence>
<keyword evidence="2" id="KW-1185">Reference proteome</keyword>
<gene>
    <name evidence="1" type="ORF">KPL71_003916</name>
</gene>
<accession>A0ACB8N3G5</accession>
<sequence length="145" mass="16592">MQVPIGDDDQSNFEDTVQPAEANEEEAPELKLKPLPEELKYAYLGEQQTYTVVISSQLTHDQEGKLLSILKRHKTAFSWTLKDIKGINPLICTHRIHLEENAKTTRQPQRSLNPHMKEVVKNEVFKLLDVGIIYPISDSKWVSPT</sequence>
<protein>
    <submittedName>
        <fullName evidence="1">Uncharacterized protein</fullName>
    </submittedName>
</protein>
<proteinExistence type="predicted"/>
<reference evidence="2" key="1">
    <citation type="journal article" date="2023" name="Hortic. Res.">
        <title>A chromosome-level phased genome enabling allele-level studies in sweet orange: a case study on citrus Huanglongbing tolerance.</title>
        <authorList>
            <person name="Wu B."/>
            <person name="Yu Q."/>
            <person name="Deng Z."/>
            <person name="Duan Y."/>
            <person name="Luo F."/>
            <person name="Gmitter F. Jr."/>
        </authorList>
    </citation>
    <scope>NUCLEOTIDE SEQUENCE [LARGE SCALE GENOMIC DNA]</scope>
    <source>
        <strain evidence="2">cv. Valencia</strain>
    </source>
</reference>
<organism evidence="1 2">
    <name type="scientific">Citrus sinensis</name>
    <name type="common">Sweet orange</name>
    <name type="synonym">Citrus aurantium var. sinensis</name>
    <dbReference type="NCBI Taxonomy" id="2711"/>
    <lineage>
        <taxon>Eukaryota</taxon>
        <taxon>Viridiplantae</taxon>
        <taxon>Streptophyta</taxon>
        <taxon>Embryophyta</taxon>
        <taxon>Tracheophyta</taxon>
        <taxon>Spermatophyta</taxon>
        <taxon>Magnoliopsida</taxon>
        <taxon>eudicotyledons</taxon>
        <taxon>Gunneridae</taxon>
        <taxon>Pentapetalae</taxon>
        <taxon>rosids</taxon>
        <taxon>malvids</taxon>
        <taxon>Sapindales</taxon>
        <taxon>Rutaceae</taxon>
        <taxon>Aurantioideae</taxon>
        <taxon>Citrus</taxon>
    </lineage>
</organism>
<evidence type="ECO:0000313" key="1">
    <source>
        <dbReference type="EMBL" id="KAH9791905.1"/>
    </source>
</evidence>
<name>A0ACB8N3G5_CITSI</name>
<comment type="caution">
    <text evidence="1">The sequence shown here is derived from an EMBL/GenBank/DDBJ whole genome shotgun (WGS) entry which is preliminary data.</text>
</comment>
<dbReference type="EMBL" id="CM039171">
    <property type="protein sequence ID" value="KAH9791905.1"/>
    <property type="molecule type" value="Genomic_DNA"/>
</dbReference>